<evidence type="ECO:0000313" key="5">
    <source>
        <dbReference type="Proteomes" id="UP000719412"/>
    </source>
</evidence>
<accession>A0A8J6HKV8</accession>
<evidence type="ECO:0000313" key="4">
    <source>
        <dbReference type="EMBL" id="KAH0816177.1"/>
    </source>
</evidence>
<evidence type="ECO:0000259" key="2">
    <source>
        <dbReference type="Pfam" id="PF01498"/>
    </source>
</evidence>
<evidence type="ECO:0000259" key="3">
    <source>
        <dbReference type="Pfam" id="PF13358"/>
    </source>
</evidence>
<dbReference type="AlphaFoldDB" id="A0A8J6HKV8"/>
<reference evidence="4" key="1">
    <citation type="journal article" date="2020" name="J Insects Food Feed">
        <title>The yellow mealworm (Tenebrio molitor) genome: a resource for the emerging insects as food and feed industry.</title>
        <authorList>
            <person name="Eriksson T."/>
            <person name="Andere A."/>
            <person name="Kelstrup H."/>
            <person name="Emery V."/>
            <person name="Picard C."/>
        </authorList>
    </citation>
    <scope>NUCLEOTIDE SEQUENCE</scope>
    <source>
        <strain evidence="4">Stoneville</strain>
        <tissue evidence="4">Whole head</tissue>
    </source>
</reference>
<name>A0A8J6HKV8_TENMO</name>
<gene>
    <name evidence="4" type="ORF">GEV33_006615</name>
</gene>
<comment type="caution">
    <text evidence="4">The sequence shown here is derived from an EMBL/GenBank/DDBJ whole genome shotgun (WGS) entry which is preliminary data.</text>
</comment>
<feature type="domain" description="Tc1-like transposase DDE" evidence="3">
    <location>
        <begin position="394"/>
        <end position="497"/>
    </location>
</feature>
<feature type="region of interest" description="Disordered" evidence="1">
    <location>
        <begin position="209"/>
        <end position="229"/>
    </location>
</feature>
<dbReference type="Pfam" id="PF01498">
    <property type="entry name" value="HTH_Tnp_Tc3_2"/>
    <property type="match status" value="1"/>
</dbReference>
<evidence type="ECO:0008006" key="6">
    <source>
        <dbReference type="Google" id="ProtNLM"/>
    </source>
</evidence>
<dbReference type="GO" id="GO:0006313">
    <property type="term" value="P:DNA transposition"/>
    <property type="evidence" value="ECO:0007669"/>
    <property type="project" value="InterPro"/>
</dbReference>
<dbReference type="Pfam" id="PF13358">
    <property type="entry name" value="DDE_3"/>
    <property type="match status" value="1"/>
</dbReference>
<dbReference type="InterPro" id="IPR002492">
    <property type="entry name" value="Transposase_Tc1-like"/>
</dbReference>
<dbReference type="Proteomes" id="UP000719412">
    <property type="component" value="Unassembled WGS sequence"/>
</dbReference>
<dbReference type="GO" id="GO:0003677">
    <property type="term" value="F:DNA binding"/>
    <property type="evidence" value="ECO:0007669"/>
    <property type="project" value="InterPro"/>
</dbReference>
<dbReference type="EMBL" id="JABDTM020021931">
    <property type="protein sequence ID" value="KAH0816177.1"/>
    <property type="molecule type" value="Genomic_DNA"/>
</dbReference>
<organism evidence="4 5">
    <name type="scientific">Tenebrio molitor</name>
    <name type="common">Yellow mealworm beetle</name>
    <dbReference type="NCBI Taxonomy" id="7067"/>
    <lineage>
        <taxon>Eukaryota</taxon>
        <taxon>Metazoa</taxon>
        <taxon>Ecdysozoa</taxon>
        <taxon>Arthropoda</taxon>
        <taxon>Hexapoda</taxon>
        <taxon>Insecta</taxon>
        <taxon>Pterygota</taxon>
        <taxon>Neoptera</taxon>
        <taxon>Endopterygota</taxon>
        <taxon>Coleoptera</taxon>
        <taxon>Polyphaga</taxon>
        <taxon>Cucujiformia</taxon>
        <taxon>Tenebrionidae</taxon>
        <taxon>Tenebrio</taxon>
    </lineage>
</organism>
<dbReference type="GO" id="GO:0015074">
    <property type="term" value="P:DNA integration"/>
    <property type="evidence" value="ECO:0007669"/>
    <property type="project" value="InterPro"/>
</dbReference>
<dbReference type="InterPro" id="IPR038717">
    <property type="entry name" value="Tc1-like_DDE_dom"/>
</dbReference>
<keyword evidence="5" id="KW-1185">Reference proteome</keyword>
<proteinExistence type="predicted"/>
<sequence length="535" mass="61234">MEDRGRHRIGISQNQPHINADVAPQKYNGTEGLLQENARRMVALPVLNYHVFRHRLSVKEETPRKCPLFSAPLNQTDQIETSGQGTTVPTLRGAAYQIPAPRRVRYSEVPVAPRSVFAVFVGWSILVFGGRTYLRHELSLLIRPWTDATRISCKMGFTIKEKAFLLDYFRKRVKQENEDWPYFVPPYTEEFQARCPNLMTAKSEGNKLGSLDTQHSARPQEKSPKTSRANVSHMSLRYFVFLYVVRPFTVADKRTRSLNELDGARRGHSSARDGADGDVSKVTESALEFPEKRFWRESVCLCWGLPSIILAERFADVRGVMIAAPTVRGRLKERGLSAKTPATGSRLTVGHRRARLEFAHQYVNWDDNEWKNVLFTDESRFSPRSLDGRETGYNGGSIMIWAGISLEAHINLMFVENGVMTAHRYILECVESHAVPYAPFIGENFLFMDDNVRPHMARIVVRYLEQVGIRLLPWPVNSPDLNPIEHVWDFLGNRRRQPRPERLNGLRVALQEEWAQIPQVLKITLPLSFKACQII</sequence>
<reference evidence="4" key="2">
    <citation type="submission" date="2021-08" db="EMBL/GenBank/DDBJ databases">
        <authorList>
            <person name="Eriksson T."/>
        </authorList>
    </citation>
    <scope>NUCLEOTIDE SEQUENCE</scope>
    <source>
        <strain evidence="4">Stoneville</strain>
        <tissue evidence="4">Whole head</tissue>
    </source>
</reference>
<dbReference type="Gene3D" id="3.30.420.10">
    <property type="entry name" value="Ribonuclease H-like superfamily/Ribonuclease H"/>
    <property type="match status" value="1"/>
</dbReference>
<protein>
    <recommendedName>
        <fullName evidence="6">Transposase</fullName>
    </recommendedName>
</protein>
<evidence type="ECO:0000256" key="1">
    <source>
        <dbReference type="SAM" id="MobiDB-lite"/>
    </source>
</evidence>
<dbReference type="InterPro" id="IPR036397">
    <property type="entry name" value="RNaseH_sf"/>
</dbReference>
<feature type="domain" description="Transposase Tc1-like" evidence="2">
    <location>
        <begin position="310"/>
        <end position="364"/>
    </location>
</feature>